<dbReference type="AlphaFoldDB" id="A0A4R1MIZ8"/>
<organism evidence="1 2">
    <name type="scientific">Natranaerovirga hydrolytica</name>
    <dbReference type="NCBI Taxonomy" id="680378"/>
    <lineage>
        <taxon>Bacteria</taxon>
        <taxon>Bacillati</taxon>
        <taxon>Bacillota</taxon>
        <taxon>Clostridia</taxon>
        <taxon>Lachnospirales</taxon>
        <taxon>Natranaerovirgaceae</taxon>
        <taxon>Natranaerovirga</taxon>
    </lineage>
</organism>
<protein>
    <submittedName>
        <fullName evidence="1">Uncharacterized protein</fullName>
    </submittedName>
</protein>
<dbReference type="Proteomes" id="UP000294545">
    <property type="component" value="Unassembled WGS sequence"/>
</dbReference>
<reference evidence="1 2" key="1">
    <citation type="submission" date="2019-03" db="EMBL/GenBank/DDBJ databases">
        <title>Genomic Encyclopedia of Type Strains, Phase IV (KMG-IV): sequencing the most valuable type-strain genomes for metagenomic binning, comparative biology and taxonomic classification.</title>
        <authorList>
            <person name="Goeker M."/>
        </authorList>
    </citation>
    <scope>NUCLEOTIDE SEQUENCE [LARGE SCALE GENOMIC DNA]</scope>
    <source>
        <strain evidence="1 2">DSM 24176</strain>
    </source>
</reference>
<evidence type="ECO:0000313" key="1">
    <source>
        <dbReference type="EMBL" id="TCK92365.1"/>
    </source>
</evidence>
<sequence>MDKKRELLEHFEDITQVNLDRPDKVFYFHAIPNDILENLKENNDILGLAHIYELTGIMDLKLNKLYDITNLMINFSAIYNIIKSCFCYYTQDKADYAKKLALAYYIDQLEMVHYLQYEYTNYDKYIMLAFHIEILGDLSLFFDQIKTKKHYQEADQLYSSIDAIVQKGETADYYWAVYSDAFDFLYRTLFDSSFELEDDGNKRISQKEVFFNVVKLEE</sequence>
<proteinExistence type="predicted"/>
<dbReference type="RefSeq" id="WP_132282804.1">
    <property type="nucleotide sequence ID" value="NZ_SMGQ01000014.1"/>
</dbReference>
<name>A0A4R1MIZ8_9FIRM</name>
<keyword evidence="2" id="KW-1185">Reference proteome</keyword>
<dbReference type="EMBL" id="SMGQ01000014">
    <property type="protein sequence ID" value="TCK92365.1"/>
    <property type="molecule type" value="Genomic_DNA"/>
</dbReference>
<evidence type="ECO:0000313" key="2">
    <source>
        <dbReference type="Proteomes" id="UP000294545"/>
    </source>
</evidence>
<comment type="caution">
    <text evidence="1">The sequence shown here is derived from an EMBL/GenBank/DDBJ whole genome shotgun (WGS) entry which is preliminary data.</text>
</comment>
<gene>
    <name evidence="1" type="ORF">EDC19_2095</name>
</gene>
<accession>A0A4R1MIZ8</accession>